<dbReference type="EnsemblMetazoa" id="CapteT189334">
    <property type="protein sequence ID" value="CapteP189334"/>
    <property type="gene ID" value="CapteG189334"/>
</dbReference>
<dbReference type="EMBL" id="KB293626">
    <property type="protein sequence ID" value="ELU15756.1"/>
    <property type="molecule type" value="Genomic_DNA"/>
</dbReference>
<dbReference type="HOGENOM" id="CLU_2164628_0_0_1"/>
<dbReference type="Proteomes" id="UP000014760">
    <property type="component" value="Unassembled WGS sequence"/>
</dbReference>
<name>R7VHJ2_CAPTE</name>
<evidence type="ECO:0000313" key="2">
    <source>
        <dbReference type="EnsemblMetazoa" id="CapteP189334"/>
    </source>
</evidence>
<organism evidence="1">
    <name type="scientific">Capitella teleta</name>
    <name type="common">Polychaete worm</name>
    <dbReference type="NCBI Taxonomy" id="283909"/>
    <lineage>
        <taxon>Eukaryota</taxon>
        <taxon>Metazoa</taxon>
        <taxon>Spiralia</taxon>
        <taxon>Lophotrochozoa</taxon>
        <taxon>Annelida</taxon>
        <taxon>Polychaeta</taxon>
        <taxon>Sedentaria</taxon>
        <taxon>Scolecida</taxon>
        <taxon>Capitellidae</taxon>
        <taxon>Capitella</taxon>
    </lineage>
</organism>
<feature type="non-terminal residue" evidence="1">
    <location>
        <position position="1"/>
    </location>
</feature>
<reference evidence="2" key="3">
    <citation type="submission" date="2015-06" db="UniProtKB">
        <authorList>
            <consortium name="EnsemblMetazoa"/>
        </authorList>
    </citation>
    <scope>IDENTIFICATION</scope>
</reference>
<keyword evidence="3" id="KW-1185">Reference proteome</keyword>
<dbReference type="STRING" id="283909.R7VHJ2"/>
<dbReference type="OrthoDB" id="29024at2759"/>
<protein>
    <submittedName>
        <fullName evidence="1 2">Uncharacterized protein</fullName>
    </submittedName>
</protein>
<sequence>IQQCRSIVENETHLVGGIDRKDAKRALYDVCWLALKGSLKVEQTVGALTEVMELHDELSSVLADVLGVLGAMGFLRPLPMQYDLLQRGERISRGVPIVVLCVVVLDCVFPR</sequence>
<evidence type="ECO:0000313" key="3">
    <source>
        <dbReference type="Proteomes" id="UP000014760"/>
    </source>
</evidence>
<dbReference type="AlphaFoldDB" id="R7VHJ2"/>
<reference evidence="3" key="1">
    <citation type="submission" date="2012-12" db="EMBL/GenBank/DDBJ databases">
        <authorList>
            <person name="Hellsten U."/>
            <person name="Grimwood J."/>
            <person name="Chapman J.A."/>
            <person name="Shapiro H."/>
            <person name="Aerts A."/>
            <person name="Otillar R.P."/>
            <person name="Terry A.Y."/>
            <person name="Boore J.L."/>
            <person name="Simakov O."/>
            <person name="Marletaz F."/>
            <person name="Cho S.-J."/>
            <person name="Edsinger-Gonzales E."/>
            <person name="Havlak P."/>
            <person name="Kuo D.-H."/>
            <person name="Larsson T."/>
            <person name="Lv J."/>
            <person name="Arendt D."/>
            <person name="Savage R."/>
            <person name="Osoegawa K."/>
            <person name="de Jong P."/>
            <person name="Lindberg D.R."/>
            <person name="Seaver E.C."/>
            <person name="Weisblat D.A."/>
            <person name="Putnam N.H."/>
            <person name="Grigoriev I.V."/>
            <person name="Rokhsar D.S."/>
        </authorList>
    </citation>
    <scope>NUCLEOTIDE SEQUENCE</scope>
    <source>
        <strain evidence="3">I ESC-2004</strain>
    </source>
</reference>
<reference evidence="1 3" key="2">
    <citation type="journal article" date="2013" name="Nature">
        <title>Insights into bilaterian evolution from three spiralian genomes.</title>
        <authorList>
            <person name="Simakov O."/>
            <person name="Marletaz F."/>
            <person name="Cho S.J."/>
            <person name="Edsinger-Gonzales E."/>
            <person name="Havlak P."/>
            <person name="Hellsten U."/>
            <person name="Kuo D.H."/>
            <person name="Larsson T."/>
            <person name="Lv J."/>
            <person name="Arendt D."/>
            <person name="Savage R."/>
            <person name="Osoegawa K."/>
            <person name="de Jong P."/>
            <person name="Grimwood J."/>
            <person name="Chapman J.A."/>
            <person name="Shapiro H."/>
            <person name="Aerts A."/>
            <person name="Otillar R.P."/>
            <person name="Terry A.Y."/>
            <person name="Boore J.L."/>
            <person name="Grigoriev I.V."/>
            <person name="Lindberg D.R."/>
            <person name="Seaver E.C."/>
            <person name="Weisblat D.A."/>
            <person name="Putnam N.H."/>
            <person name="Rokhsar D.S."/>
        </authorList>
    </citation>
    <scope>NUCLEOTIDE SEQUENCE</scope>
    <source>
        <strain evidence="1 3">I ESC-2004</strain>
    </source>
</reference>
<accession>R7VHJ2</accession>
<gene>
    <name evidence="1" type="ORF">CAPTEDRAFT_189334</name>
</gene>
<evidence type="ECO:0000313" key="1">
    <source>
        <dbReference type="EMBL" id="ELU15756.1"/>
    </source>
</evidence>
<dbReference type="EMBL" id="AMQN01037522">
    <property type="status" value="NOT_ANNOTATED_CDS"/>
    <property type="molecule type" value="Genomic_DNA"/>
</dbReference>
<proteinExistence type="predicted"/>